<name>A0A1Q9LJ57_9PSEU</name>
<dbReference type="Pfam" id="PF08530">
    <property type="entry name" value="PepX_C"/>
    <property type="match status" value="1"/>
</dbReference>
<sequence length="620" mass="64812">MVGAGPVASAEWSPGPAEFGVGVRKEVPITMSDGTVLRADVYFPQNPDGTAAPGPFPVVLTQTPYGALMDAFPGVSDPDAGFELIGGGDDYLVKRGYINAVVDVRGTGGSQGRWDFLGQQEARDSVQVVHWAAGLPGSSGVVGLSGASYMAINQFFTVAALGPGSPVKAMFPMVPSIDPYRDMAFPGGNFGLASDVVYLGLTGFVQLVNAATAGNPDLAKVLVDRAASILSFHAATLLEGTTGGDVSYDGAYWRSRSPQSVLPQVVRAGVPVQMVGGWDDVFERGQLLLYSDLQSLAAGGAVGRPMSPDQAVDPDYRLVMGPWHHVTVGQGIDIDALRLRWFDKHLKGLDTGPDGPPLRMNEVGTDRWVGATRFPFPEATPTAFHPGAGGTLSTAAPTRSGTDTIIYSPAAVPCNRGLDQATAGGLVAVFTTLHLPPPCAHNDNLTQLPLLGKTYTTEPFTEAQVLAGPMSASIIATSSRPDTQFAVTISDVAPNGVSTPLASGSLLGSHRAVDESRSWRAPDGNYLLPFHPYTREAVQSVPVGQKVRYDIEVPTTVARIEAGHRLRVTVSSADTPRLLSLPGNLLNQLGGLYGVEWGVGGSVVELPLAPAGAFAEVPAV</sequence>
<dbReference type="InterPro" id="IPR008979">
    <property type="entry name" value="Galactose-bd-like_sf"/>
</dbReference>
<dbReference type="Proteomes" id="UP000186040">
    <property type="component" value="Unassembled WGS sequence"/>
</dbReference>
<dbReference type="SMART" id="SM00939">
    <property type="entry name" value="PepX_C"/>
    <property type="match status" value="1"/>
</dbReference>
<protein>
    <recommendedName>
        <fullName evidence="2">Xaa-Pro dipeptidyl-peptidase C-terminal domain-containing protein</fullName>
    </recommendedName>
</protein>
<dbReference type="Gene3D" id="3.40.50.1820">
    <property type="entry name" value="alpha/beta hydrolase"/>
    <property type="match status" value="1"/>
</dbReference>
<evidence type="ECO:0000256" key="1">
    <source>
        <dbReference type="ARBA" id="ARBA00022801"/>
    </source>
</evidence>
<evidence type="ECO:0000313" key="3">
    <source>
        <dbReference type="EMBL" id="OLR92043.1"/>
    </source>
</evidence>
<dbReference type="SUPFAM" id="SSF49785">
    <property type="entry name" value="Galactose-binding domain-like"/>
    <property type="match status" value="1"/>
</dbReference>
<feature type="domain" description="Xaa-Pro dipeptidyl-peptidase C-terminal" evidence="2">
    <location>
        <begin position="339"/>
        <end position="598"/>
    </location>
</feature>
<dbReference type="NCBIfam" id="TIGR00976">
    <property type="entry name" value="CocE_NonD"/>
    <property type="match status" value="1"/>
</dbReference>
<dbReference type="STRING" id="1193682.BJP25_24640"/>
<proteinExistence type="predicted"/>
<dbReference type="InterPro" id="IPR005674">
    <property type="entry name" value="CocE/Ser_esterase"/>
</dbReference>
<dbReference type="GO" id="GO:0008239">
    <property type="term" value="F:dipeptidyl-peptidase activity"/>
    <property type="evidence" value="ECO:0007669"/>
    <property type="project" value="InterPro"/>
</dbReference>
<comment type="caution">
    <text evidence="3">The sequence shown here is derived from an EMBL/GenBank/DDBJ whole genome shotgun (WGS) entry which is preliminary data.</text>
</comment>
<evidence type="ECO:0000313" key="4">
    <source>
        <dbReference type="Proteomes" id="UP000186040"/>
    </source>
</evidence>
<dbReference type="InterPro" id="IPR013736">
    <property type="entry name" value="Xaa-Pro_dipept_C"/>
</dbReference>
<dbReference type="EMBL" id="MKQR01000018">
    <property type="protein sequence ID" value="OLR92043.1"/>
    <property type="molecule type" value="Genomic_DNA"/>
</dbReference>
<dbReference type="Gene3D" id="2.60.120.260">
    <property type="entry name" value="Galactose-binding domain-like"/>
    <property type="match status" value="1"/>
</dbReference>
<evidence type="ECO:0000259" key="2">
    <source>
        <dbReference type="SMART" id="SM00939"/>
    </source>
</evidence>
<dbReference type="InterPro" id="IPR029058">
    <property type="entry name" value="AB_hydrolase_fold"/>
</dbReference>
<keyword evidence="4" id="KW-1185">Reference proteome</keyword>
<reference evidence="3 4" key="1">
    <citation type="submission" date="2016-10" db="EMBL/GenBank/DDBJ databases">
        <title>The Draft Genome Sequence of Actinokineospora bangkokensis 44EHWT reveals the biosynthetic pathway of antifungal compounds Thailandins with unusual extender unit butylmalonyl-CoA.</title>
        <authorList>
            <person name="Greule A."/>
            <person name="Intra B."/>
            <person name="Flemming S."/>
            <person name="Rommel M.G."/>
            <person name="Panbangred W."/>
            <person name="Bechthold A."/>
        </authorList>
    </citation>
    <scope>NUCLEOTIDE SEQUENCE [LARGE SCALE GENOMIC DNA]</scope>
    <source>
        <strain evidence="3 4">44EHW</strain>
    </source>
</reference>
<keyword evidence="1" id="KW-0378">Hydrolase</keyword>
<accession>A0A1Q9LJ57</accession>
<dbReference type="AlphaFoldDB" id="A0A1Q9LJ57"/>
<gene>
    <name evidence="3" type="ORF">BJP25_24640</name>
</gene>
<dbReference type="Pfam" id="PF02129">
    <property type="entry name" value="Peptidase_S15"/>
    <property type="match status" value="1"/>
</dbReference>
<dbReference type="Gene3D" id="1.10.3020.10">
    <property type="entry name" value="alpha-amino acid ester hydrolase ( Helical cap domain)"/>
    <property type="match status" value="1"/>
</dbReference>
<dbReference type="SUPFAM" id="SSF53474">
    <property type="entry name" value="alpha/beta-Hydrolases"/>
    <property type="match status" value="1"/>
</dbReference>
<dbReference type="InterPro" id="IPR000383">
    <property type="entry name" value="Xaa-Pro-like_dom"/>
</dbReference>
<organism evidence="3 4">
    <name type="scientific">Actinokineospora bangkokensis</name>
    <dbReference type="NCBI Taxonomy" id="1193682"/>
    <lineage>
        <taxon>Bacteria</taxon>
        <taxon>Bacillati</taxon>
        <taxon>Actinomycetota</taxon>
        <taxon>Actinomycetes</taxon>
        <taxon>Pseudonocardiales</taxon>
        <taxon>Pseudonocardiaceae</taxon>
        <taxon>Actinokineospora</taxon>
    </lineage>
</organism>